<dbReference type="PANTHER" id="PTHR23028:SF53">
    <property type="entry name" value="ACYL_TRANSF_3 DOMAIN-CONTAINING PROTEIN"/>
    <property type="match status" value="1"/>
</dbReference>
<feature type="transmembrane region" description="Helical" evidence="1">
    <location>
        <begin position="298"/>
        <end position="316"/>
    </location>
</feature>
<keyword evidence="4" id="KW-1185">Reference proteome</keyword>
<feature type="transmembrane region" description="Helical" evidence="1">
    <location>
        <begin position="328"/>
        <end position="349"/>
    </location>
</feature>
<keyword evidence="1" id="KW-0812">Transmembrane</keyword>
<gene>
    <name evidence="3" type="ORF">ACFSJU_01425</name>
</gene>
<keyword evidence="1" id="KW-0472">Membrane</keyword>
<keyword evidence="1" id="KW-1133">Transmembrane helix</keyword>
<dbReference type="Proteomes" id="UP001597387">
    <property type="component" value="Unassembled WGS sequence"/>
</dbReference>
<dbReference type="Pfam" id="PF01757">
    <property type="entry name" value="Acyl_transf_3"/>
    <property type="match status" value="1"/>
</dbReference>
<feature type="transmembrane region" description="Helical" evidence="1">
    <location>
        <begin position="224"/>
        <end position="245"/>
    </location>
</feature>
<dbReference type="RefSeq" id="WP_255905389.1">
    <property type="nucleotide sequence ID" value="NZ_JAFMZO010000005.1"/>
</dbReference>
<comment type="caution">
    <text evidence="3">The sequence shown here is derived from an EMBL/GenBank/DDBJ whole genome shotgun (WGS) entry which is preliminary data.</text>
</comment>
<feature type="transmembrane region" description="Helical" evidence="1">
    <location>
        <begin position="166"/>
        <end position="184"/>
    </location>
</feature>
<dbReference type="EMBL" id="JBHUHZ010000001">
    <property type="protein sequence ID" value="MFD2161035.1"/>
    <property type="molecule type" value="Genomic_DNA"/>
</dbReference>
<dbReference type="EC" id="2.3.-.-" evidence="3"/>
<name>A0ABW4ZH74_9SPHI</name>
<feature type="transmembrane region" description="Helical" evidence="1">
    <location>
        <begin position="135"/>
        <end position="154"/>
    </location>
</feature>
<feature type="transmembrane region" description="Helical" evidence="1">
    <location>
        <begin position="89"/>
        <end position="106"/>
    </location>
</feature>
<proteinExistence type="predicted"/>
<feature type="domain" description="Acyltransferase 3" evidence="2">
    <location>
        <begin position="9"/>
        <end position="342"/>
    </location>
</feature>
<keyword evidence="3" id="KW-0808">Transferase</keyword>
<feature type="transmembrane region" description="Helical" evidence="1">
    <location>
        <begin position="196"/>
        <end position="212"/>
    </location>
</feature>
<keyword evidence="3" id="KW-0012">Acyltransferase</keyword>
<evidence type="ECO:0000259" key="2">
    <source>
        <dbReference type="Pfam" id="PF01757"/>
    </source>
</evidence>
<evidence type="ECO:0000256" key="1">
    <source>
        <dbReference type="SAM" id="Phobius"/>
    </source>
</evidence>
<evidence type="ECO:0000313" key="3">
    <source>
        <dbReference type="EMBL" id="MFD2161035.1"/>
    </source>
</evidence>
<feature type="transmembrane region" description="Helical" evidence="1">
    <location>
        <begin position="257"/>
        <end position="277"/>
    </location>
</feature>
<evidence type="ECO:0000313" key="4">
    <source>
        <dbReference type="Proteomes" id="UP001597387"/>
    </source>
</evidence>
<protein>
    <submittedName>
        <fullName evidence="3">Acyltransferase family protein</fullName>
        <ecNumber evidence="3">2.3.-.-</ecNumber>
    </submittedName>
</protein>
<sequence>MALTNRIRTLDGLRAIAALGVLWIHCWNIHGNPSLVVWGVNVTNLLVLAGNGVDLFFVISGFCMYYFYGSKRSFSHPDYWNFIKKRWKRLSPVFYIATLVYILFRWNENSVDKIVPQFLTSVFYLNSISKFNIEGFLWSLGPEWQFYLLVPFLFIYQNKIGFEKTLTILSLFMLIVAIACIFILKRQSDLLADQIILRYFEFLWGIVAAYIVKNKTYITRFKGLWFMGFTIIAYSGRVFLSRPVLSLSVDYYNFFKLVGFSLMGLGFAGIIYLSVLSNKWLYLILGNRPISLLGRVSYSFYLWHGLIHHLISRHITFYIDVNDIRAPLFTFILSALILTPISMLSYNVLEAPFLYHKSKS</sequence>
<feature type="transmembrane region" description="Helical" evidence="1">
    <location>
        <begin position="42"/>
        <end position="68"/>
    </location>
</feature>
<feature type="transmembrane region" description="Helical" evidence="1">
    <location>
        <begin position="12"/>
        <end position="30"/>
    </location>
</feature>
<dbReference type="InterPro" id="IPR002656">
    <property type="entry name" value="Acyl_transf_3_dom"/>
</dbReference>
<accession>A0ABW4ZH74</accession>
<reference evidence="4" key="1">
    <citation type="journal article" date="2019" name="Int. J. Syst. Evol. Microbiol.">
        <title>The Global Catalogue of Microorganisms (GCM) 10K type strain sequencing project: providing services to taxonomists for standard genome sequencing and annotation.</title>
        <authorList>
            <consortium name="The Broad Institute Genomics Platform"/>
            <consortium name="The Broad Institute Genome Sequencing Center for Infectious Disease"/>
            <person name="Wu L."/>
            <person name="Ma J."/>
        </authorList>
    </citation>
    <scope>NUCLEOTIDE SEQUENCE [LARGE SCALE GENOMIC DNA]</scope>
    <source>
        <strain evidence="4">KCTC 42217</strain>
    </source>
</reference>
<organism evidence="3 4">
    <name type="scientific">Paradesertivirga mongoliensis</name>
    <dbReference type="NCBI Taxonomy" id="2100740"/>
    <lineage>
        <taxon>Bacteria</taxon>
        <taxon>Pseudomonadati</taxon>
        <taxon>Bacteroidota</taxon>
        <taxon>Sphingobacteriia</taxon>
        <taxon>Sphingobacteriales</taxon>
        <taxon>Sphingobacteriaceae</taxon>
        <taxon>Paradesertivirga</taxon>
    </lineage>
</organism>
<dbReference type="PANTHER" id="PTHR23028">
    <property type="entry name" value="ACETYLTRANSFERASE"/>
    <property type="match status" value="1"/>
</dbReference>
<dbReference type="GO" id="GO:0016746">
    <property type="term" value="F:acyltransferase activity"/>
    <property type="evidence" value="ECO:0007669"/>
    <property type="project" value="UniProtKB-KW"/>
</dbReference>
<dbReference type="InterPro" id="IPR050879">
    <property type="entry name" value="Acyltransferase_3"/>
</dbReference>